<feature type="DNA-binding region" description="H-T-H motif" evidence="2">
    <location>
        <begin position="53"/>
        <end position="72"/>
    </location>
</feature>
<evidence type="ECO:0000313" key="6">
    <source>
        <dbReference type="Proteomes" id="UP001234216"/>
    </source>
</evidence>
<evidence type="ECO:0000256" key="2">
    <source>
        <dbReference type="PROSITE-ProRule" id="PRU00335"/>
    </source>
</evidence>
<protein>
    <submittedName>
        <fullName evidence="5">AcrR family transcriptional regulator</fullName>
    </submittedName>
</protein>
<proteinExistence type="predicted"/>
<comment type="caution">
    <text evidence="5">The sequence shown here is derived from an EMBL/GenBank/DDBJ whole genome shotgun (WGS) entry which is preliminary data.</text>
</comment>
<dbReference type="AlphaFoldDB" id="A0AAW8FHA7"/>
<evidence type="ECO:0000259" key="4">
    <source>
        <dbReference type="PROSITE" id="PS50977"/>
    </source>
</evidence>
<dbReference type="EMBL" id="JAUSZV010000005">
    <property type="protein sequence ID" value="MDQ0908898.1"/>
    <property type="molecule type" value="Genomic_DNA"/>
</dbReference>
<dbReference type="GO" id="GO:0003700">
    <property type="term" value="F:DNA-binding transcription factor activity"/>
    <property type="evidence" value="ECO:0007669"/>
    <property type="project" value="TreeGrafter"/>
</dbReference>
<dbReference type="RefSeq" id="WP_306978531.1">
    <property type="nucleotide sequence ID" value="NZ_JAUSZV010000005.1"/>
</dbReference>
<evidence type="ECO:0000256" key="1">
    <source>
        <dbReference type="ARBA" id="ARBA00023125"/>
    </source>
</evidence>
<dbReference type="SUPFAM" id="SSF46689">
    <property type="entry name" value="Homeodomain-like"/>
    <property type="match status" value="1"/>
</dbReference>
<accession>A0AAW8FHA7</accession>
<evidence type="ECO:0000256" key="3">
    <source>
        <dbReference type="SAM" id="MobiDB-lite"/>
    </source>
</evidence>
<feature type="region of interest" description="Disordered" evidence="3">
    <location>
        <begin position="1"/>
        <end position="29"/>
    </location>
</feature>
<dbReference type="GO" id="GO:0000976">
    <property type="term" value="F:transcription cis-regulatory region binding"/>
    <property type="evidence" value="ECO:0007669"/>
    <property type="project" value="TreeGrafter"/>
</dbReference>
<dbReference type="InterPro" id="IPR036271">
    <property type="entry name" value="Tet_transcr_reg_TetR-rel_C_sf"/>
</dbReference>
<feature type="region of interest" description="Disordered" evidence="3">
    <location>
        <begin position="225"/>
        <end position="246"/>
    </location>
</feature>
<organism evidence="5 6">
    <name type="scientific">Streptomyces canus</name>
    <dbReference type="NCBI Taxonomy" id="58343"/>
    <lineage>
        <taxon>Bacteria</taxon>
        <taxon>Bacillati</taxon>
        <taxon>Actinomycetota</taxon>
        <taxon>Actinomycetes</taxon>
        <taxon>Kitasatosporales</taxon>
        <taxon>Streptomycetaceae</taxon>
        <taxon>Streptomyces</taxon>
        <taxon>Streptomyces aurantiacus group</taxon>
    </lineage>
</organism>
<dbReference type="Proteomes" id="UP001234216">
    <property type="component" value="Unassembled WGS sequence"/>
</dbReference>
<dbReference type="PANTHER" id="PTHR30055">
    <property type="entry name" value="HTH-TYPE TRANSCRIPTIONAL REGULATOR RUTR"/>
    <property type="match status" value="1"/>
</dbReference>
<feature type="compositionally biased region" description="Basic and acidic residues" evidence="3">
    <location>
        <begin position="229"/>
        <end position="246"/>
    </location>
</feature>
<dbReference type="Pfam" id="PF00440">
    <property type="entry name" value="TetR_N"/>
    <property type="match status" value="1"/>
</dbReference>
<keyword evidence="1 2" id="KW-0238">DNA-binding</keyword>
<sequence length="246" mass="25954">MNASARTRRPQAGDQSWTPAARPGRPRSEQVERAVFAAVDLLMAQGMGPAYLTVERIAATAGVGKSTIYRRWAGKEALLAGAIPRVTDLLPPRDGAAGVLGGTGIRDGLVLMAEVLRAHPRLVTWLWLFGAGPEVRRDAPLGLETAFDERVTAPLRVVVGSLVGEGMAVGRFRSGLDQDFVSELLMGWLVMSVVFWRGTSSGGSVRGPGDVLDAVLDGLLDPPASIHGAPRDADSASDRAAVRSPV</sequence>
<evidence type="ECO:0000313" key="5">
    <source>
        <dbReference type="EMBL" id="MDQ0908898.1"/>
    </source>
</evidence>
<dbReference type="Gene3D" id="1.10.357.10">
    <property type="entry name" value="Tetracycline Repressor, domain 2"/>
    <property type="match status" value="1"/>
</dbReference>
<dbReference type="InterPro" id="IPR050109">
    <property type="entry name" value="HTH-type_TetR-like_transc_reg"/>
</dbReference>
<feature type="domain" description="HTH tetR-type" evidence="4">
    <location>
        <begin position="28"/>
        <end position="90"/>
    </location>
</feature>
<gene>
    <name evidence="5" type="ORF">QFZ22_004883</name>
</gene>
<dbReference type="InterPro" id="IPR001647">
    <property type="entry name" value="HTH_TetR"/>
</dbReference>
<reference evidence="5" key="1">
    <citation type="submission" date="2023-07" db="EMBL/GenBank/DDBJ databases">
        <title>Comparative genomics of wheat-associated soil bacteria to identify genetic determinants of phenazine resistance.</title>
        <authorList>
            <person name="Mouncey N."/>
        </authorList>
    </citation>
    <scope>NUCLEOTIDE SEQUENCE</scope>
    <source>
        <strain evidence="5">V4I22</strain>
    </source>
</reference>
<dbReference type="SUPFAM" id="SSF48498">
    <property type="entry name" value="Tetracyclin repressor-like, C-terminal domain"/>
    <property type="match status" value="1"/>
</dbReference>
<name>A0AAW8FHA7_9ACTN</name>
<dbReference type="Gene3D" id="1.10.10.60">
    <property type="entry name" value="Homeodomain-like"/>
    <property type="match status" value="1"/>
</dbReference>
<dbReference type="PROSITE" id="PS50977">
    <property type="entry name" value="HTH_TETR_2"/>
    <property type="match status" value="1"/>
</dbReference>
<dbReference type="InterPro" id="IPR009057">
    <property type="entry name" value="Homeodomain-like_sf"/>
</dbReference>
<dbReference type="PANTHER" id="PTHR30055:SF225">
    <property type="entry name" value="TRANSCRIPTIONAL REGULATORY PROTEIN-RELATED"/>
    <property type="match status" value="1"/>
</dbReference>